<dbReference type="Proteomes" id="UP000236724">
    <property type="component" value="Unassembled WGS sequence"/>
</dbReference>
<evidence type="ECO:0000313" key="1">
    <source>
        <dbReference type="EMBL" id="SEH05092.1"/>
    </source>
</evidence>
<reference evidence="1 2" key="1">
    <citation type="submission" date="2016-10" db="EMBL/GenBank/DDBJ databases">
        <authorList>
            <person name="de Groot N.N."/>
        </authorList>
    </citation>
    <scope>NUCLEOTIDE SEQUENCE [LARGE SCALE GENOMIC DNA]</scope>
    <source>
        <strain evidence="1">MBHS1</strain>
    </source>
</reference>
<name>A0A1H6F4R7_9GAMM</name>
<evidence type="ECO:0000313" key="2">
    <source>
        <dbReference type="Proteomes" id="UP000236724"/>
    </source>
</evidence>
<sequence length="112" mass="13632">MHNTYPLTCTFEEKKYEEIIDKGTKKQDIEAVRQLLLKKYPKEEDIRMFTEYYTYFHMRGVAQFTEKSGGIKFVATREDEKWKLLHYEYKSIPCQIFSKYNFPDTFKKDCIK</sequence>
<dbReference type="EMBL" id="FMSV02000156">
    <property type="protein sequence ID" value="SEH05092.1"/>
    <property type="molecule type" value="Genomic_DNA"/>
</dbReference>
<dbReference type="AlphaFoldDB" id="A0A1H6F4R7"/>
<keyword evidence="2" id="KW-1185">Reference proteome</keyword>
<protein>
    <submittedName>
        <fullName evidence="1">Uncharacterized protein</fullName>
    </submittedName>
</protein>
<accession>A0A1H6F4R7</accession>
<proteinExistence type="predicted"/>
<organism evidence="1 2">
    <name type="scientific">Candidatus Venteria ishoeyi</name>
    <dbReference type="NCBI Taxonomy" id="1899563"/>
    <lineage>
        <taxon>Bacteria</taxon>
        <taxon>Pseudomonadati</taxon>
        <taxon>Pseudomonadota</taxon>
        <taxon>Gammaproteobacteria</taxon>
        <taxon>Thiotrichales</taxon>
        <taxon>Thiotrichaceae</taxon>
        <taxon>Venteria</taxon>
    </lineage>
</organism>
<gene>
    <name evidence="1" type="ORF">MBHS_00945</name>
</gene>